<gene>
    <name evidence="1" type="ORF">F2P44_28335</name>
</gene>
<sequence length="82" mass="9094">MLGDFQKALGQKIIDLLMDDGSTAAAYKNPITLAPLGWHLVYHDLGTPTVQEDDYVLRFAVHIGKIAEGKEDNFVRRANRPG</sequence>
<name>A0ABX0NJ91_9BURK</name>
<accession>A0ABX0NJ91</accession>
<proteinExistence type="predicted"/>
<evidence type="ECO:0000313" key="1">
    <source>
        <dbReference type="EMBL" id="NHZ83153.1"/>
    </source>
</evidence>
<dbReference type="Proteomes" id="UP000621455">
    <property type="component" value="Unassembled WGS sequence"/>
</dbReference>
<comment type="caution">
    <text evidence="1">The sequence shown here is derived from an EMBL/GenBank/DDBJ whole genome shotgun (WGS) entry which is preliminary data.</text>
</comment>
<evidence type="ECO:0000313" key="2">
    <source>
        <dbReference type="Proteomes" id="UP000621455"/>
    </source>
</evidence>
<keyword evidence="2" id="KW-1185">Reference proteome</keyword>
<reference evidence="1 2" key="1">
    <citation type="submission" date="2019-10" db="EMBL/GenBank/DDBJ databases">
        <title>Taxonomy of Antarctic Massilia spp.: description of Massilia rubra sp. nov., Massilia aquatica sp. nov., Massilia mucilaginosa sp. nov., Massilia frigida sp. nov. isolated from streams, lakes and regoliths.</title>
        <authorList>
            <person name="Holochova P."/>
            <person name="Sedlacek I."/>
            <person name="Kralova S."/>
            <person name="Maslanova I."/>
            <person name="Busse H.-J."/>
            <person name="Stankova E."/>
            <person name="Vrbovska V."/>
            <person name="Kovarovic V."/>
            <person name="Bartak M."/>
            <person name="Svec P."/>
            <person name="Pantucek R."/>
        </authorList>
    </citation>
    <scope>NUCLEOTIDE SEQUENCE [LARGE SCALE GENOMIC DNA]</scope>
    <source>
        <strain evidence="1 2">CCM 8695</strain>
    </source>
</reference>
<protein>
    <submittedName>
        <fullName evidence="1">Uncharacterized protein</fullName>
    </submittedName>
</protein>
<organism evidence="1 2">
    <name type="scientific">Massilia frigida</name>
    <dbReference type="NCBI Taxonomy" id="2609281"/>
    <lineage>
        <taxon>Bacteria</taxon>
        <taxon>Pseudomonadati</taxon>
        <taxon>Pseudomonadota</taxon>
        <taxon>Betaproteobacteria</taxon>
        <taxon>Burkholderiales</taxon>
        <taxon>Oxalobacteraceae</taxon>
        <taxon>Telluria group</taxon>
        <taxon>Massilia</taxon>
    </lineage>
</organism>
<dbReference type="RefSeq" id="WP_167092397.1">
    <property type="nucleotide sequence ID" value="NZ_WHJG01000044.1"/>
</dbReference>
<dbReference type="EMBL" id="WHJG01000044">
    <property type="protein sequence ID" value="NHZ83153.1"/>
    <property type="molecule type" value="Genomic_DNA"/>
</dbReference>